<feature type="region of interest" description="Disordered" evidence="2">
    <location>
        <begin position="804"/>
        <end position="826"/>
    </location>
</feature>
<feature type="compositionally biased region" description="Polar residues" evidence="2">
    <location>
        <begin position="632"/>
        <end position="643"/>
    </location>
</feature>
<protein>
    <recommendedName>
        <fullName evidence="5">E3 ubiquitin-protein ligase HUWE1</fullName>
    </recommendedName>
</protein>
<feature type="compositionally biased region" description="Low complexity" evidence="2">
    <location>
        <begin position="1156"/>
        <end position="1167"/>
    </location>
</feature>
<feature type="compositionally biased region" description="Polar residues" evidence="2">
    <location>
        <begin position="737"/>
        <end position="762"/>
    </location>
</feature>
<feature type="region of interest" description="Disordered" evidence="2">
    <location>
        <begin position="1"/>
        <end position="26"/>
    </location>
</feature>
<feature type="compositionally biased region" description="Basic and acidic residues" evidence="2">
    <location>
        <begin position="647"/>
        <end position="659"/>
    </location>
</feature>
<feature type="compositionally biased region" description="Basic and acidic residues" evidence="2">
    <location>
        <begin position="709"/>
        <end position="720"/>
    </location>
</feature>
<feature type="region of interest" description="Disordered" evidence="2">
    <location>
        <begin position="580"/>
        <end position="612"/>
    </location>
</feature>
<keyword evidence="4" id="KW-1185">Reference proteome</keyword>
<feature type="region of interest" description="Disordered" evidence="2">
    <location>
        <begin position="706"/>
        <end position="786"/>
    </location>
</feature>
<feature type="compositionally biased region" description="Polar residues" evidence="2">
    <location>
        <begin position="804"/>
        <end position="820"/>
    </location>
</feature>
<dbReference type="Pfam" id="PF14377">
    <property type="entry name" value="UBM"/>
    <property type="match status" value="3"/>
</dbReference>
<reference evidence="3" key="1">
    <citation type="journal article" date="2023" name="Plant J.">
        <title>The genome of the king protea, Protea cynaroides.</title>
        <authorList>
            <person name="Chang J."/>
            <person name="Duong T.A."/>
            <person name="Schoeman C."/>
            <person name="Ma X."/>
            <person name="Roodt D."/>
            <person name="Barker N."/>
            <person name="Li Z."/>
            <person name="Van de Peer Y."/>
            <person name="Mizrachi E."/>
        </authorList>
    </citation>
    <scope>NUCLEOTIDE SEQUENCE</scope>
    <source>
        <tissue evidence="3">Young leaves</tissue>
    </source>
</reference>
<keyword evidence="1" id="KW-0808">Transferase</keyword>
<feature type="region of interest" description="Disordered" evidence="2">
    <location>
        <begin position="625"/>
        <end position="671"/>
    </location>
</feature>
<dbReference type="InterPro" id="IPR025527">
    <property type="entry name" value="HUWE1/Rev1_UBM"/>
</dbReference>
<feature type="compositionally biased region" description="Polar residues" evidence="2">
    <location>
        <begin position="1169"/>
        <end position="1178"/>
    </location>
</feature>
<feature type="region of interest" description="Disordered" evidence="2">
    <location>
        <begin position="487"/>
        <end position="516"/>
    </location>
</feature>
<feature type="compositionally biased region" description="Basic and acidic residues" evidence="2">
    <location>
        <begin position="389"/>
        <end position="398"/>
    </location>
</feature>
<dbReference type="Gene3D" id="6.10.250.1630">
    <property type="match status" value="1"/>
</dbReference>
<evidence type="ECO:0000313" key="3">
    <source>
        <dbReference type="EMBL" id="KAJ4930463.1"/>
    </source>
</evidence>
<dbReference type="GO" id="GO:0016740">
    <property type="term" value="F:transferase activity"/>
    <property type="evidence" value="ECO:0007669"/>
    <property type="project" value="UniProtKB-KW"/>
</dbReference>
<feature type="compositionally biased region" description="Polar residues" evidence="2">
    <location>
        <begin position="283"/>
        <end position="294"/>
    </location>
</feature>
<name>A0A9Q0GKQ6_9MAGN</name>
<evidence type="ECO:0000256" key="1">
    <source>
        <dbReference type="ARBA" id="ARBA00022679"/>
    </source>
</evidence>
<comment type="caution">
    <text evidence="3">The sequence shown here is derived from an EMBL/GenBank/DDBJ whole genome shotgun (WGS) entry which is preliminary data.</text>
</comment>
<organism evidence="3 4">
    <name type="scientific">Protea cynaroides</name>
    <dbReference type="NCBI Taxonomy" id="273540"/>
    <lineage>
        <taxon>Eukaryota</taxon>
        <taxon>Viridiplantae</taxon>
        <taxon>Streptophyta</taxon>
        <taxon>Embryophyta</taxon>
        <taxon>Tracheophyta</taxon>
        <taxon>Spermatophyta</taxon>
        <taxon>Magnoliopsida</taxon>
        <taxon>Proteales</taxon>
        <taxon>Proteaceae</taxon>
        <taxon>Protea</taxon>
    </lineage>
</organism>
<accession>A0A9Q0GKQ6</accession>
<dbReference type="EMBL" id="JAMYWD010003557">
    <property type="protein sequence ID" value="KAJ4930463.1"/>
    <property type="molecule type" value="Genomic_DNA"/>
</dbReference>
<gene>
    <name evidence="3" type="ORF">NE237_014317</name>
</gene>
<feature type="region of interest" description="Disordered" evidence="2">
    <location>
        <begin position="344"/>
        <end position="407"/>
    </location>
</feature>
<evidence type="ECO:0000313" key="4">
    <source>
        <dbReference type="Proteomes" id="UP001141806"/>
    </source>
</evidence>
<feature type="region of interest" description="Disordered" evidence="2">
    <location>
        <begin position="231"/>
        <end position="319"/>
    </location>
</feature>
<sequence length="1241" mass="135497">MDIDGAANKGKGKAIATVSEESETNNQEASASLAKTVFILKLLTEILLTYASSVHILLRRDAEVSSCRGPPQKGASGNYSGGIFYHILHRFLPYSGNHKKEKKVDGDWRQKLATRASQLLVASCVRSSEARRRVFTEISHVLNDFVDSSAGFRPPDGNIHAFIDLLNDVLAARSPTGAYISAEASATFIDVGLVLSLTRTLQILDLDHADSPKVVTALVKVLEAVTKEHVISADPNSGKGENTNKPPEQNQTGRTDNGGDRFQSLETNSQPDRSEAVMDQIEPFTTVQASASSESTDDMEHDRDTDGGFAPGAEDDFMNGNSEEAERIENGIDSVGIRFEFSHNVQDNIGDEDDDEEMSGDDGDEGDEDEDEDEEDEDDEEHNDLEEDEVHHMSHGDTDQDDHEIDEDEFDEDVLEEEDDEDEDDEEGVILRLEEGINGINVFDHIEVFGRENSFPNDTLHVMPVEVFGSRRQGRTTSIYNLLGRSADHGAPSQHPLLMEPPSALHPVPPRQSESSADMIFSDRNLDSSSSRLDTIFRSLRNGRHGHRFNMWVDDNQQRGGSSATAIPQGLEELLVSQLRRPTPDKPSDQDTTVVEPQGKGEAGHLQESEGGVMTDAPAEAIVNNGDISARPSGSTGVDNIGNSDGRLTENDFHEREASSTHSQAVDMQYERNDAVVRDVEAVSQESSGSGATLGESLRSLEVEIGSADGHDDGGERQTSTDRLPLGDLQPTRIRRTNVSLGNANSSLDASLQSVTEVSENPDQGADQNCPADEQPINREAESGPIDPAFLDALPEDLRAEVLSAQQGQEAQPSNDQPQSAGDIDPEFLAALPPDIRAEVLAQQQAQRLHQAQELEGQPVEMDAVSIIATFPSDLREEVLLTSSDAILANLTPALVAEANMLRERFAHRYHSRTLFGMYPRNRRGESSRRGEAVGASLDRAGGGIASRRSMGGKLLEADGAPLVDMDALKAMIRLLRVVQPLYKGQLQRLLLNLCAHHETRTTLVQILMDMLMLDMRRTVNHLSNPAEPSYRLYACQSHVMYSRPQFLDGVPPLVSRRILETLTYLARNHPSVAKHLLQLEVLPQPAVSESESSDQARGKAVMIVEGEIESMQHQKGDFSIVLLLSLLSQPLYLRSIAHLEQLLTLLDVVIDNAENNSSSSNKSGESPVEQTSGSQMQDGELNVTGGSSSVGDVKPSKTDECLKPSSSGTSNECDTQAVLLSLPQQELRLLCSLLAREGYV</sequence>
<feature type="compositionally biased region" description="Acidic residues" evidence="2">
    <location>
        <begin position="349"/>
        <end position="388"/>
    </location>
</feature>
<evidence type="ECO:0008006" key="5">
    <source>
        <dbReference type="Google" id="ProtNLM"/>
    </source>
</evidence>
<dbReference type="AlphaFoldDB" id="A0A9Q0GKQ6"/>
<proteinExistence type="predicted"/>
<dbReference type="Proteomes" id="UP001141806">
    <property type="component" value="Unassembled WGS sequence"/>
</dbReference>
<feature type="compositionally biased region" description="Polar residues" evidence="2">
    <location>
        <begin position="239"/>
        <end position="255"/>
    </location>
</feature>
<dbReference type="OrthoDB" id="8068875at2759"/>
<feature type="region of interest" description="Disordered" evidence="2">
    <location>
        <begin position="1156"/>
        <end position="1213"/>
    </location>
</feature>
<evidence type="ECO:0000256" key="2">
    <source>
        <dbReference type="SAM" id="MobiDB-lite"/>
    </source>
</evidence>